<accession>A0A9P4QBP8</accession>
<gene>
    <name evidence="2" type="ORF">K431DRAFT_154704</name>
</gene>
<evidence type="ECO:0000256" key="1">
    <source>
        <dbReference type="SAM" id="MobiDB-lite"/>
    </source>
</evidence>
<organism evidence="2 3">
    <name type="scientific">Polychaeton citri CBS 116435</name>
    <dbReference type="NCBI Taxonomy" id="1314669"/>
    <lineage>
        <taxon>Eukaryota</taxon>
        <taxon>Fungi</taxon>
        <taxon>Dikarya</taxon>
        <taxon>Ascomycota</taxon>
        <taxon>Pezizomycotina</taxon>
        <taxon>Dothideomycetes</taxon>
        <taxon>Dothideomycetidae</taxon>
        <taxon>Capnodiales</taxon>
        <taxon>Capnodiaceae</taxon>
        <taxon>Polychaeton</taxon>
    </lineage>
</organism>
<proteinExistence type="predicted"/>
<evidence type="ECO:0000313" key="3">
    <source>
        <dbReference type="Proteomes" id="UP000799441"/>
    </source>
</evidence>
<sequence length="205" mass="22973">MSGLPSYEESTSGKTDSRQEKDESIVSSTPGIRFEIEASRAQHVSAVAHRLTPQIQERAKRGLSNSNFILIPAGNGQRPRGELVQSEGDHQEIIELDDPLDTTEFWKQEQALVLFAARIHSAVAGERPIVEELPLPSRPVAMTKRSWWSRRSEKAKETAINTPQQQPDPVQVKVKWDAVHFRTETPTGLMETVRADGIFVKVKIL</sequence>
<feature type="region of interest" description="Disordered" evidence="1">
    <location>
        <begin position="1"/>
        <end position="31"/>
    </location>
</feature>
<name>A0A9P4QBP8_9PEZI</name>
<dbReference type="Proteomes" id="UP000799441">
    <property type="component" value="Unassembled WGS sequence"/>
</dbReference>
<reference evidence="2" key="1">
    <citation type="journal article" date="2020" name="Stud. Mycol.">
        <title>101 Dothideomycetes genomes: a test case for predicting lifestyles and emergence of pathogens.</title>
        <authorList>
            <person name="Haridas S."/>
            <person name="Albert R."/>
            <person name="Binder M."/>
            <person name="Bloem J."/>
            <person name="Labutti K."/>
            <person name="Salamov A."/>
            <person name="Andreopoulos B."/>
            <person name="Baker S."/>
            <person name="Barry K."/>
            <person name="Bills G."/>
            <person name="Bluhm B."/>
            <person name="Cannon C."/>
            <person name="Castanera R."/>
            <person name="Culley D."/>
            <person name="Daum C."/>
            <person name="Ezra D."/>
            <person name="Gonzalez J."/>
            <person name="Henrissat B."/>
            <person name="Kuo A."/>
            <person name="Liang C."/>
            <person name="Lipzen A."/>
            <person name="Lutzoni F."/>
            <person name="Magnuson J."/>
            <person name="Mondo S."/>
            <person name="Nolan M."/>
            <person name="Ohm R."/>
            <person name="Pangilinan J."/>
            <person name="Park H.-J."/>
            <person name="Ramirez L."/>
            <person name="Alfaro M."/>
            <person name="Sun H."/>
            <person name="Tritt A."/>
            <person name="Yoshinaga Y."/>
            <person name="Zwiers L.-H."/>
            <person name="Turgeon B."/>
            <person name="Goodwin S."/>
            <person name="Spatafora J."/>
            <person name="Crous P."/>
            <person name="Grigoriev I."/>
        </authorList>
    </citation>
    <scope>NUCLEOTIDE SEQUENCE</scope>
    <source>
        <strain evidence="2">CBS 116435</strain>
    </source>
</reference>
<evidence type="ECO:0000313" key="2">
    <source>
        <dbReference type="EMBL" id="KAF2724247.1"/>
    </source>
</evidence>
<dbReference type="EMBL" id="MU003772">
    <property type="protein sequence ID" value="KAF2724247.1"/>
    <property type="molecule type" value="Genomic_DNA"/>
</dbReference>
<keyword evidence="3" id="KW-1185">Reference proteome</keyword>
<dbReference type="AlphaFoldDB" id="A0A9P4QBP8"/>
<comment type="caution">
    <text evidence="2">The sequence shown here is derived from an EMBL/GenBank/DDBJ whole genome shotgun (WGS) entry which is preliminary data.</text>
</comment>
<protein>
    <submittedName>
        <fullName evidence="2">Uncharacterized protein</fullName>
    </submittedName>
</protein>
<dbReference type="OrthoDB" id="3914029at2759"/>
<feature type="compositionally biased region" description="Basic and acidic residues" evidence="1">
    <location>
        <begin position="15"/>
        <end position="24"/>
    </location>
</feature>